<dbReference type="AlphaFoldDB" id="C0W1R2"/>
<dbReference type="EMBL" id="ACFG01000034">
    <property type="protein sequence ID" value="EEH63428.1"/>
    <property type="molecule type" value="Genomic_DNA"/>
</dbReference>
<reference evidence="1 2" key="1">
    <citation type="submission" date="2009-01" db="EMBL/GenBank/DDBJ databases">
        <authorList>
            <person name="Qin X."/>
            <person name="Bachman B."/>
            <person name="Battles P."/>
            <person name="Bell A."/>
            <person name="Bess C."/>
            <person name="Bickham C."/>
            <person name="Chaboub L."/>
            <person name="Chen D."/>
            <person name="Coyle M."/>
            <person name="Deiros D.R."/>
            <person name="Dinh H."/>
            <person name="Forbes L."/>
            <person name="Fowler G."/>
            <person name="Francisco L."/>
            <person name="Fu Q."/>
            <person name="Gubbala S."/>
            <person name="Hale W."/>
            <person name="Han Y."/>
            <person name="Hemphill L."/>
            <person name="Highlander S.K."/>
            <person name="Hirani K."/>
            <person name="Hogues M."/>
            <person name="Jackson L."/>
            <person name="Jakkamsetti A."/>
            <person name="Javaid M."/>
            <person name="Jiang H."/>
            <person name="Korchina V."/>
            <person name="Kovar C."/>
            <person name="Lara F."/>
            <person name="Lee S."/>
            <person name="Mata R."/>
            <person name="Mathew T."/>
            <person name="Moen C."/>
            <person name="Morales K."/>
            <person name="Munidasa M."/>
            <person name="Nazareth L."/>
            <person name="Ngo R."/>
            <person name="Nguyen L."/>
            <person name="Okwuonu G."/>
            <person name="Ongeri F."/>
            <person name="Patil S."/>
            <person name="Petrosino J."/>
            <person name="Pham C."/>
            <person name="Pham P."/>
            <person name="Pu L.-L."/>
            <person name="Puazo M."/>
            <person name="Raj R."/>
            <person name="Reid J."/>
            <person name="Rouhana J."/>
            <person name="Saada N."/>
            <person name="Shang Y."/>
            <person name="Simmons D."/>
            <person name="Thornton R."/>
            <person name="Warren J."/>
            <person name="Weissenberger G."/>
            <person name="Zhang J."/>
            <person name="Zhang L."/>
            <person name="Zhou C."/>
            <person name="Zhu D."/>
            <person name="Muzny D."/>
            <person name="Worley K."/>
            <person name="Gibbs R."/>
        </authorList>
    </citation>
    <scope>NUCLEOTIDE SEQUENCE [LARGE SCALE GENOMIC DNA]</scope>
    <source>
        <strain evidence="1 2">DSM 15436</strain>
    </source>
</reference>
<dbReference type="RefSeq" id="WP_006546210.1">
    <property type="nucleotide sequence ID" value="NZ_DS999540.1"/>
</dbReference>
<organism evidence="1 2">
    <name type="scientific">Gleimia coleocanis DSM 15436</name>
    <dbReference type="NCBI Taxonomy" id="525245"/>
    <lineage>
        <taxon>Bacteria</taxon>
        <taxon>Bacillati</taxon>
        <taxon>Actinomycetota</taxon>
        <taxon>Actinomycetes</taxon>
        <taxon>Actinomycetales</taxon>
        <taxon>Actinomycetaceae</taxon>
        <taxon>Gleimia</taxon>
    </lineage>
</organism>
<comment type="caution">
    <text evidence="1">The sequence shown here is derived from an EMBL/GenBank/DDBJ whole genome shotgun (WGS) entry which is preliminary data.</text>
</comment>
<protein>
    <recommendedName>
        <fullName evidence="3">DUF3806 domain-containing protein</fullName>
    </recommendedName>
</protein>
<evidence type="ECO:0000313" key="2">
    <source>
        <dbReference type="Proteomes" id="UP000010301"/>
    </source>
</evidence>
<sequence>MLNESQTEDFHAEDEEVNLLPLDDDSVEWIEIVLDTAADLEIELSAESISAFFNEAKENWYAKEEDEREDPTGYMVTAGVLAGQLIVEEHDGDWVLVELPEGNQLGVVDPVSEVVLVPLDTVAEIWFDEIDLDINTFIDECLSDTPDYDNPTASGEEGSCGCNCGC</sequence>
<evidence type="ECO:0000313" key="1">
    <source>
        <dbReference type="EMBL" id="EEH63428.1"/>
    </source>
</evidence>
<dbReference type="HOGENOM" id="CLU_1599193_0_0_11"/>
<dbReference type="Proteomes" id="UP000010301">
    <property type="component" value="Unassembled WGS sequence"/>
</dbReference>
<keyword evidence="2" id="KW-1185">Reference proteome</keyword>
<proteinExistence type="predicted"/>
<evidence type="ECO:0008006" key="3">
    <source>
        <dbReference type="Google" id="ProtNLM"/>
    </source>
</evidence>
<gene>
    <name evidence="1" type="ORF">HMPREF0044_1352</name>
</gene>
<dbReference type="eggNOG" id="ENOG5030PU1">
    <property type="taxonomic scope" value="Bacteria"/>
</dbReference>
<accession>C0W1R2</accession>
<dbReference type="STRING" id="525245.HMPREF0044_1352"/>
<name>C0W1R2_9ACTO</name>